<sequence>MHSRYEQLDLTPCYKRNSPSVNSKNTLYFLPSKVFAGSLKRLSDNHHYDWFTKAEQDIRGVQDEIIHTLEECIVESFQEWQASGEGEIRIDDEGVVVSAKIDLSKHDMIPSSIKLRKLPKRYVQTLEDELKMNGFVNVSVKIESKKPEFYDLLSNKGKNRTVSQGVRIENDISSGILSVDPTFQSFVMQGGRRSDDPMVYCPPKMVSMMYDRMKSSSKVGISSSRRYGKILKSGINQDIDHSFRDPRPIRHFTRLDQTPNSTVEAVQISSNCINPFWLKQYPKSCIDNLESILKSNMRRMKYELVKV</sequence>
<organism evidence="1 2">
    <name type="scientific">Kwoniella europaea PYCC6329</name>
    <dbReference type="NCBI Taxonomy" id="1423913"/>
    <lineage>
        <taxon>Eukaryota</taxon>
        <taxon>Fungi</taxon>
        <taxon>Dikarya</taxon>
        <taxon>Basidiomycota</taxon>
        <taxon>Agaricomycotina</taxon>
        <taxon>Tremellomycetes</taxon>
        <taxon>Tremellales</taxon>
        <taxon>Cryptococcaceae</taxon>
        <taxon>Kwoniella</taxon>
    </lineage>
</organism>
<accession>A0AAX4KJC2</accession>
<dbReference type="Proteomes" id="UP001358614">
    <property type="component" value="Chromosome 1"/>
</dbReference>
<dbReference type="RefSeq" id="XP_066084130.1">
    <property type="nucleotide sequence ID" value="XM_066228033.1"/>
</dbReference>
<proteinExistence type="predicted"/>
<evidence type="ECO:0008006" key="3">
    <source>
        <dbReference type="Google" id="ProtNLM"/>
    </source>
</evidence>
<dbReference type="AlphaFoldDB" id="A0AAX4KJC2"/>
<gene>
    <name evidence="1" type="ORF">V865_004248</name>
</gene>
<keyword evidence="2" id="KW-1185">Reference proteome</keyword>
<dbReference type="EMBL" id="CP144089">
    <property type="protein sequence ID" value="WWD06163.1"/>
    <property type="molecule type" value="Genomic_DNA"/>
</dbReference>
<protein>
    <recommendedName>
        <fullName evidence="3">Polynucleotide 5'-triphosphatase</fullName>
    </recommendedName>
</protein>
<dbReference type="KEGG" id="ker:91103050"/>
<dbReference type="GeneID" id="91103050"/>
<reference evidence="1 2" key="1">
    <citation type="submission" date="2024-01" db="EMBL/GenBank/DDBJ databases">
        <title>Comparative genomics of Cryptococcus and Kwoniella reveals pathogenesis evolution and contrasting modes of karyotype evolution via chromosome fusion or intercentromeric recombination.</title>
        <authorList>
            <person name="Coelho M.A."/>
            <person name="David-Palma M."/>
            <person name="Shea T."/>
            <person name="Bowers K."/>
            <person name="McGinley-Smith S."/>
            <person name="Mohammad A.W."/>
            <person name="Gnirke A."/>
            <person name="Yurkov A.M."/>
            <person name="Nowrousian M."/>
            <person name="Sun S."/>
            <person name="Cuomo C.A."/>
            <person name="Heitman J."/>
        </authorList>
    </citation>
    <scope>NUCLEOTIDE SEQUENCE [LARGE SCALE GENOMIC DNA]</scope>
    <source>
        <strain evidence="1 2">PYCC6329</strain>
    </source>
</reference>
<evidence type="ECO:0000313" key="2">
    <source>
        <dbReference type="Proteomes" id="UP001358614"/>
    </source>
</evidence>
<name>A0AAX4KJC2_9TREE</name>
<evidence type="ECO:0000313" key="1">
    <source>
        <dbReference type="EMBL" id="WWD06163.1"/>
    </source>
</evidence>